<gene>
    <name evidence="6" type="ORF">MSPICULIGERA_LOCUS22986</name>
</gene>
<feature type="chain" id="PRO_5041425699" description="Transthyretin-like family protein" evidence="5">
    <location>
        <begin position="22"/>
        <end position="132"/>
    </location>
</feature>
<evidence type="ECO:0000256" key="3">
    <source>
        <dbReference type="ARBA" id="ARBA00022525"/>
    </source>
</evidence>
<proteinExistence type="inferred from homology"/>
<organism evidence="6 7">
    <name type="scientific">Mesorhabditis spiculigera</name>
    <dbReference type="NCBI Taxonomy" id="96644"/>
    <lineage>
        <taxon>Eukaryota</taxon>
        <taxon>Metazoa</taxon>
        <taxon>Ecdysozoa</taxon>
        <taxon>Nematoda</taxon>
        <taxon>Chromadorea</taxon>
        <taxon>Rhabditida</taxon>
        <taxon>Rhabditina</taxon>
        <taxon>Rhabditomorpha</taxon>
        <taxon>Rhabditoidea</taxon>
        <taxon>Rhabditidae</taxon>
        <taxon>Mesorhabditinae</taxon>
        <taxon>Mesorhabditis</taxon>
    </lineage>
</organism>
<evidence type="ECO:0000313" key="7">
    <source>
        <dbReference type="Proteomes" id="UP001177023"/>
    </source>
</evidence>
<evidence type="ECO:0008006" key="8">
    <source>
        <dbReference type="Google" id="ProtNLM"/>
    </source>
</evidence>
<dbReference type="InterPro" id="IPR038479">
    <property type="entry name" value="Transthyretin-like_sf"/>
</dbReference>
<feature type="signal peptide" evidence="5">
    <location>
        <begin position="1"/>
        <end position="21"/>
    </location>
</feature>
<evidence type="ECO:0000256" key="4">
    <source>
        <dbReference type="ARBA" id="ARBA00022729"/>
    </source>
</evidence>
<keyword evidence="7" id="KW-1185">Reference proteome</keyword>
<protein>
    <recommendedName>
        <fullName evidence="8">Transthyretin-like family protein</fullName>
    </recommendedName>
</protein>
<evidence type="ECO:0000313" key="6">
    <source>
        <dbReference type="EMBL" id="CAJ0584951.1"/>
    </source>
</evidence>
<evidence type="ECO:0000256" key="2">
    <source>
        <dbReference type="ARBA" id="ARBA00010112"/>
    </source>
</evidence>
<evidence type="ECO:0000256" key="5">
    <source>
        <dbReference type="SAM" id="SignalP"/>
    </source>
</evidence>
<dbReference type="GO" id="GO:0009986">
    <property type="term" value="C:cell surface"/>
    <property type="evidence" value="ECO:0007669"/>
    <property type="project" value="InterPro"/>
</dbReference>
<evidence type="ECO:0000256" key="1">
    <source>
        <dbReference type="ARBA" id="ARBA00004613"/>
    </source>
</evidence>
<accession>A0AA36DDZ1</accession>
<dbReference type="InterPro" id="IPR001534">
    <property type="entry name" value="Transthyretin-like"/>
</dbReference>
<feature type="non-terminal residue" evidence="6">
    <location>
        <position position="132"/>
    </location>
</feature>
<reference evidence="6" key="1">
    <citation type="submission" date="2023-06" db="EMBL/GenBank/DDBJ databases">
        <authorList>
            <person name="Delattre M."/>
        </authorList>
    </citation>
    <scope>NUCLEOTIDE SEQUENCE</scope>
    <source>
        <strain evidence="6">AF72</strain>
    </source>
</reference>
<comment type="subcellular location">
    <subcellularLocation>
        <location evidence="1">Secreted</location>
    </subcellularLocation>
</comment>
<sequence length="132" mass="14900">MLSPVNAITLLPLLTVPFVSALFFPYRIDVQGKLYCNGTPIAGVQVDLMERDFVKADDVLGISYTGEDGGFKIEATDIETWDPPHNYLRIRHSCTAVKPCVEYNCRPIILHQITARPYNLGIYELWENKGKV</sequence>
<dbReference type="Pfam" id="PF01060">
    <property type="entry name" value="TTR-52"/>
    <property type="match status" value="1"/>
</dbReference>
<comment type="caution">
    <text evidence="6">The sequence shown here is derived from an EMBL/GenBank/DDBJ whole genome shotgun (WGS) entry which is preliminary data.</text>
</comment>
<comment type="similarity">
    <text evidence="2">Belongs to the nematode transthyretin-like family.</text>
</comment>
<name>A0AA36DDZ1_9BILA</name>
<dbReference type="GO" id="GO:0005576">
    <property type="term" value="C:extracellular region"/>
    <property type="evidence" value="ECO:0007669"/>
    <property type="project" value="UniProtKB-SubCell"/>
</dbReference>
<dbReference type="Gene3D" id="2.60.40.3330">
    <property type="match status" value="1"/>
</dbReference>
<dbReference type="Proteomes" id="UP001177023">
    <property type="component" value="Unassembled WGS sequence"/>
</dbReference>
<dbReference type="AlphaFoldDB" id="A0AA36DDZ1"/>
<keyword evidence="4 5" id="KW-0732">Signal</keyword>
<dbReference type="PANTHER" id="PTHR21700">
    <property type="entry name" value="TRANSTHYRETIN-LIKE FAMILY PROTEIN-RELATED"/>
    <property type="match status" value="1"/>
</dbReference>
<dbReference type="EMBL" id="CATQJA010002702">
    <property type="protein sequence ID" value="CAJ0584951.1"/>
    <property type="molecule type" value="Genomic_DNA"/>
</dbReference>
<keyword evidence="3" id="KW-0964">Secreted</keyword>